<gene>
    <name evidence="1" type="ORF">ETX26_10080</name>
</gene>
<dbReference type="OrthoDB" id="7403316at2"/>
<keyword evidence="2" id="KW-1185">Reference proteome</keyword>
<sequence length="320" mass="35932">MNTLSEIFAAPSIAAAQAEAERKIALFDEAYRTDIARWAMESDDLKFLSKIVHRRLSDRALLSNKWVHRAAQFELIDALSDAYLQEPDRQWLWCTLAWDAGVSWERAPDIDLLSLKAIANGHLRRSGLEGFGVIETDIWKNMVGEPGRRLVSHIHFIGTRAPGNHLKVTEIEAEMRDRRALTNSLGARSVVIKNVGQTVDDLTWLGQYMLKRPAFAKNPIPRNGDGYRLQDVAHARGSVARLVEVFSHCEVGDIIFSIGSGRAIAEKVRAAVRREIAPRTGASPAPTPDEAQSHWNRIRDTCGNKQFHPCRIITRADQRT</sequence>
<accession>A0A4Q2KM65</accession>
<comment type="caution">
    <text evidence="1">The sequence shown here is derived from an EMBL/GenBank/DDBJ whole genome shotgun (WGS) entry which is preliminary data.</text>
</comment>
<protein>
    <submittedName>
        <fullName evidence="1">Uncharacterized protein</fullName>
    </submittedName>
</protein>
<name>A0A4Q2KM65_9SPHN</name>
<evidence type="ECO:0000313" key="1">
    <source>
        <dbReference type="EMBL" id="RXZ64251.1"/>
    </source>
</evidence>
<reference evidence="1 2" key="1">
    <citation type="submission" date="2019-01" db="EMBL/GenBank/DDBJ databases">
        <title>Altererythrobacter rhizovicinus sp. nov., isolated from the rhizosphere soil of Haloxylon ammodendron.</title>
        <authorList>
            <person name="Li H.-P."/>
            <person name="Gou J.-Y."/>
            <person name="Yao D."/>
            <person name="Han Q.-Q."/>
            <person name="Shao K.-Z."/>
            <person name="Zhao Q."/>
            <person name="Zhang J.-L."/>
        </authorList>
    </citation>
    <scope>NUCLEOTIDE SEQUENCE [LARGE SCALE GENOMIC DNA]</scope>
    <source>
        <strain evidence="1 2">AY-3R</strain>
    </source>
</reference>
<organism evidence="1 2">
    <name type="scientific">Pelagerythrobacter rhizovicinus</name>
    <dbReference type="NCBI Taxonomy" id="2268576"/>
    <lineage>
        <taxon>Bacteria</taxon>
        <taxon>Pseudomonadati</taxon>
        <taxon>Pseudomonadota</taxon>
        <taxon>Alphaproteobacteria</taxon>
        <taxon>Sphingomonadales</taxon>
        <taxon>Erythrobacteraceae</taxon>
        <taxon>Pelagerythrobacter</taxon>
    </lineage>
</organism>
<dbReference type="Proteomes" id="UP000293623">
    <property type="component" value="Unassembled WGS sequence"/>
</dbReference>
<evidence type="ECO:0000313" key="2">
    <source>
        <dbReference type="Proteomes" id="UP000293623"/>
    </source>
</evidence>
<dbReference type="AlphaFoldDB" id="A0A4Q2KM65"/>
<dbReference type="EMBL" id="SDPV01000002">
    <property type="protein sequence ID" value="RXZ64251.1"/>
    <property type="molecule type" value="Genomic_DNA"/>
</dbReference>
<proteinExistence type="predicted"/>
<dbReference type="RefSeq" id="WP_129524563.1">
    <property type="nucleotide sequence ID" value="NZ_SDPV01000002.1"/>
</dbReference>